<feature type="compositionally biased region" description="Polar residues" evidence="12">
    <location>
        <begin position="22"/>
        <end position="34"/>
    </location>
</feature>
<accession>A0A0D2C722</accession>
<evidence type="ECO:0000256" key="10">
    <source>
        <dbReference type="RuleBase" id="RU000492"/>
    </source>
</evidence>
<feature type="compositionally biased region" description="Basic and acidic residues" evidence="12">
    <location>
        <begin position="132"/>
        <end position="147"/>
    </location>
</feature>
<evidence type="ECO:0000256" key="11">
    <source>
        <dbReference type="RuleBase" id="RU365068"/>
    </source>
</evidence>
<dbReference type="RefSeq" id="XP_016265773.1">
    <property type="nucleotide sequence ID" value="XM_016404768.1"/>
</dbReference>
<proteinExistence type="inferred from homology"/>
<dbReference type="OrthoDB" id="4310724at2759"/>
<evidence type="ECO:0000259" key="14">
    <source>
        <dbReference type="PROSITE" id="PS51194"/>
    </source>
</evidence>
<dbReference type="GO" id="GO:0003723">
    <property type="term" value="F:RNA binding"/>
    <property type="evidence" value="ECO:0007669"/>
    <property type="project" value="UniProtKB-UniRule"/>
</dbReference>
<comment type="subcellular location">
    <subcellularLocation>
        <location evidence="1">Nucleus</location>
        <location evidence="1">Nucleolus</location>
    </subcellularLocation>
</comment>
<dbReference type="SMART" id="SM00490">
    <property type="entry name" value="HELICc"/>
    <property type="match status" value="1"/>
</dbReference>
<dbReference type="InterPro" id="IPR014001">
    <property type="entry name" value="Helicase_ATP-bd"/>
</dbReference>
<dbReference type="InterPro" id="IPR027417">
    <property type="entry name" value="P-loop_NTPase"/>
</dbReference>
<organism evidence="16 17">
    <name type="scientific">Exophiala oligosperma</name>
    <dbReference type="NCBI Taxonomy" id="215243"/>
    <lineage>
        <taxon>Eukaryota</taxon>
        <taxon>Fungi</taxon>
        <taxon>Dikarya</taxon>
        <taxon>Ascomycota</taxon>
        <taxon>Pezizomycotina</taxon>
        <taxon>Eurotiomycetes</taxon>
        <taxon>Chaetothyriomycetidae</taxon>
        <taxon>Chaetothyriales</taxon>
        <taxon>Herpotrichiellaceae</taxon>
        <taxon>Exophiala</taxon>
    </lineage>
</organism>
<protein>
    <recommendedName>
        <fullName evidence="11">ATP-dependent RNA helicase</fullName>
        <ecNumber evidence="11">3.6.4.13</ecNumber>
    </recommendedName>
</protein>
<evidence type="ECO:0000256" key="9">
    <source>
        <dbReference type="PROSITE-ProRule" id="PRU00552"/>
    </source>
</evidence>
<feature type="region of interest" description="Disordered" evidence="12">
    <location>
        <begin position="72"/>
        <end position="160"/>
    </location>
</feature>
<evidence type="ECO:0000256" key="4">
    <source>
        <dbReference type="ARBA" id="ARBA00022801"/>
    </source>
</evidence>
<dbReference type="AlphaFoldDB" id="A0A0D2C722"/>
<feature type="compositionally biased region" description="Acidic residues" evidence="12">
    <location>
        <begin position="85"/>
        <end position="104"/>
    </location>
</feature>
<dbReference type="STRING" id="215243.A0A0D2C722"/>
<evidence type="ECO:0000256" key="6">
    <source>
        <dbReference type="ARBA" id="ARBA00022840"/>
    </source>
</evidence>
<keyword evidence="17" id="KW-1185">Reference proteome</keyword>
<dbReference type="GO" id="GO:0003724">
    <property type="term" value="F:RNA helicase activity"/>
    <property type="evidence" value="ECO:0007669"/>
    <property type="project" value="UniProtKB-EC"/>
</dbReference>
<dbReference type="PROSITE" id="PS51195">
    <property type="entry name" value="Q_MOTIF"/>
    <property type="match status" value="1"/>
</dbReference>
<name>A0A0D2C722_9EURO</name>
<evidence type="ECO:0000313" key="16">
    <source>
        <dbReference type="EMBL" id="KIW45557.1"/>
    </source>
</evidence>
<dbReference type="HOGENOM" id="CLU_003041_13_0_1"/>
<dbReference type="GO" id="GO:0005524">
    <property type="term" value="F:ATP binding"/>
    <property type="evidence" value="ECO:0007669"/>
    <property type="project" value="UniProtKB-UniRule"/>
</dbReference>
<gene>
    <name evidence="16" type="ORF">PV06_03938</name>
</gene>
<dbReference type="PROSITE" id="PS51192">
    <property type="entry name" value="HELICASE_ATP_BIND_1"/>
    <property type="match status" value="1"/>
</dbReference>
<dbReference type="GO" id="GO:0016787">
    <property type="term" value="F:hydrolase activity"/>
    <property type="evidence" value="ECO:0007669"/>
    <property type="project" value="UniProtKB-KW"/>
</dbReference>
<keyword evidence="7 11" id="KW-0694">RNA-binding</keyword>
<feature type="short sequence motif" description="Q motif" evidence="9">
    <location>
        <begin position="170"/>
        <end position="198"/>
    </location>
</feature>
<dbReference type="Pfam" id="PF00271">
    <property type="entry name" value="Helicase_C"/>
    <property type="match status" value="1"/>
</dbReference>
<feature type="domain" description="Helicase C-terminal" evidence="14">
    <location>
        <begin position="465"/>
        <end position="612"/>
    </location>
</feature>
<dbReference type="GO" id="GO:0006364">
    <property type="term" value="P:rRNA processing"/>
    <property type="evidence" value="ECO:0007669"/>
    <property type="project" value="UniProtKB-KW"/>
</dbReference>
<evidence type="ECO:0000313" key="17">
    <source>
        <dbReference type="Proteomes" id="UP000053342"/>
    </source>
</evidence>
<comment type="domain">
    <text evidence="11">The Q motif is unique to and characteristic of the DEAD box family of RNA helicases and controls ATP binding and hydrolysis.</text>
</comment>
<evidence type="ECO:0000256" key="3">
    <source>
        <dbReference type="ARBA" id="ARBA00022741"/>
    </source>
</evidence>
<feature type="compositionally biased region" description="Basic residues" evidence="12">
    <location>
        <begin position="666"/>
        <end position="676"/>
    </location>
</feature>
<dbReference type="SUPFAM" id="SSF52540">
    <property type="entry name" value="P-loop containing nucleoside triphosphate hydrolases"/>
    <property type="match status" value="1"/>
</dbReference>
<dbReference type="PROSITE" id="PS51194">
    <property type="entry name" value="HELICASE_CTER"/>
    <property type="match status" value="1"/>
</dbReference>
<dbReference type="SMART" id="SM00487">
    <property type="entry name" value="DEXDc"/>
    <property type="match status" value="1"/>
</dbReference>
<dbReference type="InterPro" id="IPR014014">
    <property type="entry name" value="RNA_helicase_DEAD_Q_motif"/>
</dbReference>
<dbReference type="GO" id="GO:0005730">
    <property type="term" value="C:nucleolus"/>
    <property type="evidence" value="ECO:0007669"/>
    <property type="project" value="UniProtKB-SubCell"/>
</dbReference>
<dbReference type="GeneID" id="27356012"/>
<dbReference type="Proteomes" id="UP000053342">
    <property type="component" value="Unassembled WGS sequence"/>
</dbReference>
<evidence type="ECO:0000259" key="13">
    <source>
        <dbReference type="PROSITE" id="PS51192"/>
    </source>
</evidence>
<evidence type="ECO:0000256" key="2">
    <source>
        <dbReference type="ARBA" id="ARBA00022552"/>
    </source>
</evidence>
<evidence type="ECO:0000256" key="12">
    <source>
        <dbReference type="SAM" id="MobiDB-lite"/>
    </source>
</evidence>
<keyword evidence="3 10" id="KW-0547">Nucleotide-binding</keyword>
<dbReference type="VEuPathDB" id="FungiDB:PV06_03938"/>
<dbReference type="Gene3D" id="3.40.50.300">
    <property type="entry name" value="P-loop containing nucleotide triphosphate hydrolases"/>
    <property type="match status" value="2"/>
</dbReference>
<comment type="function">
    <text evidence="11">RNA helicase.</text>
</comment>
<sequence>MSKRKVAPGEQAARKKQKLPDMNQNSAVKSSTVRGDSLKWKEVSLPGRLEDAEGFFGLEEIDDVEVVRDESTNAIMFRPKSQEAVSDDSNDDEDGEEWGGFDDESQPHQSSSEEAKSVPVVSGKAKTPLPKDQPDNKKQTQKSDKAADIQPGLGFDVLEDTTDDTKTDISAWKDLELHPITLSQLARLGFSKPTPIQKAAIPAIKQGHDVIGKAVTGSGKTLAFGLPIFEDWLSTAASIRNASKKPKKSILALILAPTRELALQLHKHLNELCMGLTSHPSVTAVTGGLSIIKQQRQLGYADIVVATPGRLWEVMNDTSANHDTDVFMDRLKAIKFLVVDEADRLLSEGHFKEIENILDALDREVVDEEEATEERVTKVSQKSQRQTLVFSATFHKGLQQKLTAKVKPGKRMSDQLLTNQQSMEYLLRKLSFREAKPTFIDVNPETQMALALSESIVECAAMKKDLYLYALLMQNTAAKTLVFTNSISAVRRLVTFLQTLKQPAVGLHSTMPQKSRLRSLEKFASQRTVLIATDVAARGLDIKGIQLIIHYHVPRTADMYVHRSGRTARAENSGRSILLCSPDEVAGVTRLITEVHKTDKAPDVVDLDGRLVKRLADRVDLAHKISDATIAKEKTNSKDEWLRSAAEELGVDYDSEEFEIQGQQGRRGRGGGKAKKIKETAATGKDQISQWRAELQSLLDKRINLGVSERYLAGGRVDVDALLNGKADGAFLEGR</sequence>
<dbReference type="PANTHER" id="PTHR24031">
    <property type="entry name" value="RNA HELICASE"/>
    <property type="match status" value="1"/>
</dbReference>
<feature type="domain" description="DEAD-box RNA helicase Q" evidence="15">
    <location>
        <begin position="170"/>
        <end position="198"/>
    </location>
</feature>
<comment type="catalytic activity">
    <reaction evidence="8 11">
        <text>ATP + H2O = ADP + phosphate + H(+)</text>
        <dbReference type="Rhea" id="RHEA:13065"/>
        <dbReference type="ChEBI" id="CHEBI:15377"/>
        <dbReference type="ChEBI" id="CHEBI:15378"/>
        <dbReference type="ChEBI" id="CHEBI:30616"/>
        <dbReference type="ChEBI" id="CHEBI:43474"/>
        <dbReference type="ChEBI" id="CHEBI:456216"/>
        <dbReference type="EC" id="3.6.4.13"/>
    </reaction>
</comment>
<keyword evidence="4 10" id="KW-0378">Hydrolase</keyword>
<evidence type="ECO:0000256" key="7">
    <source>
        <dbReference type="ARBA" id="ARBA00022884"/>
    </source>
</evidence>
<feature type="region of interest" description="Disordered" evidence="12">
    <location>
        <begin position="660"/>
        <end position="679"/>
    </location>
</feature>
<evidence type="ECO:0000256" key="5">
    <source>
        <dbReference type="ARBA" id="ARBA00022806"/>
    </source>
</evidence>
<dbReference type="EMBL" id="KN847334">
    <property type="protein sequence ID" value="KIW45557.1"/>
    <property type="molecule type" value="Genomic_DNA"/>
</dbReference>
<keyword evidence="6 10" id="KW-0067">ATP-binding</keyword>
<reference evidence="16 17" key="1">
    <citation type="submission" date="2015-01" db="EMBL/GenBank/DDBJ databases">
        <title>The Genome Sequence of Exophiala oligosperma CBS72588.</title>
        <authorList>
            <consortium name="The Broad Institute Genomics Platform"/>
            <person name="Cuomo C."/>
            <person name="de Hoog S."/>
            <person name="Gorbushina A."/>
            <person name="Stielow B."/>
            <person name="Teixiera M."/>
            <person name="Abouelleil A."/>
            <person name="Chapman S.B."/>
            <person name="Priest M."/>
            <person name="Young S.K."/>
            <person name="Wortman J."/>
            <person name="Nusbaum C."/>
            <person name="Birren B."/>
        </authorList>
    </citation>
    <scope>NUCLEOTIDE SEQUENCE [LARGE SCALE GENOMIC DNA]</scope>
    <source>
        <strain evidence="16 17">CBS 72588</strain>
    </source>
</reference>
<evidence type="ECO:0000256" key="1">
    <source>
        <dbReference type="ARBA" id="ARBA00004604"/>
    </source>
</evidence>
<dbReference type="PROSITE" id="PS00039">
    <property type="entry name" value="DEAD_ATP_HELICASE"/>
    <property type="match status" value="1"/>
</dbReference>
<feature type="region of interest" description="Disordered" evidence="12">
    <location>
        <begin position="1"/>
        <end position="39"/>
    </location>
</feature>
<evidence type="ECO:0000259" key="15">
    <source>
        <dbReference type="PROSITE" id="PS51195"/>
    </source>
</evidence>
<evidence type="ECO:0000256" key="8">
    <source>
        <dbReference type="ARBA" id="ARBA00047984"/>
    </source>
</evidence>
<dbReference type="InterPro" id="IPR000629">
    <property type="entry name" value="RNA-helicase_DEAD-box_CS"/>
</dbReference>
<feature type="domain" description="Helicase ATP-binding" evidence="13">
    <location>
        <begin position="201"/>
        <end position="412"/>
    </location>
</feature>
<dbReference type="CDD" id="cd18787">
    <property type="entry name" value="SF2_C_DEAD"/>
    <property type="match status" value="1"/>
</dbReference>
<keyword evidence="5 10" id="KW-0347">Helicase</keyword>
<dbReference type="InterPro" id="IPR011545">
    <property type="entry name" value="DEAD/DEAH_box_helicase_dom"/>
</dbReference>
<dbReference type="EC" id="3.6.4.13" evidence="11"/>
<dbReference type="Pfam" id="PF00270">
    <property type="entry name" value="DEAD"/>
    <property type="match status" value="1"/>
</dbReference>
<comment type="similarity">
    <text evidence="10">Belongs to the DEAD box helicase family.</text>
</comment>
<dbReference type="InterPro" id="IPR001650">
    <property type="entry name" value="Helicase_C-like"/>
</dbReference>
<keyword evidence="2" id="KW-0698">rRNA processing</keyword>